<evidence type="ECO:0000259" key="7">
    <source>
        <dbReference type="PROSITE" id="PS50860"/>
    </source>
</evidence>
<dbReference type="InterPro" id="IPR018164">
    <property type="entry name" value="Ala-tRNA-synth_IIc_N"/>
</dbReference>
<dbReference type="InterPro" id="IPR051335">
    <property type="entry name" value="Alanyl-tRNA_Editing_Enzymes"/>
</dbReference>
<evidence type="ECO:0000256" key="3">
    <source>
        <dbReference type="ARBA" id="ARBA00017959"/>
    </source>
</evidence>
<proteinExistence type="predicted"/>
<dbReference type="Gene3D" id="2.40.30.130">
    <property type="match status" value="1"/>
</dbReference>
<evidence type="ECO:0000313" key="9">
    <source>
        <dbReference type="Proteomes" id="UP001523392"/>
    </source>
</evidence>
<dbReference type="Pfam" id="PF01411">
    <property type="entry name" value="tRNA-synt_2c"/>
    <property type="match status" value="1"/>
</dbReference>
<evidence type="ECO:0000256" key="2">
    <source>
        <dbReference type="ARBA" id="ARBA00004496"/>
    </source>
</evidence>
<feature type="domain" description="Alanyl-transfer RNA synthetases family profile" evidence="7">
    <location>
        <begin position="1"/>
        <end position="247"/>
    </location>
</feature>
<reference evidence="8 9" key="1">
    <citation type="submission" date="2021-12" db="EMBL/GenBank/DDBJ databases">
        <title>Siccirubricoccus leaddurans sp. nov., a high concentration Zn2+ tolerance bacterium.</title>
        <authorList>
            <person name="Cao Y."/>
        </authorList>
    </citation>
    <scope>NUCLEOTIDE SEQUENCE [LARGE SCALE GENOMIC DNA]</scope>
    <source>
        <strain evidence="8 9">KC 17139</strain>
    </source>
</reference>
<keyword evidence="4" id="KW-0479">Metal-binding</keyword>
<evidence type="ECO:0000256" key="5">
    <source>
        <dbReference type="ARBA" id="ARBA00022833"/>
    </source>
</evidence>
<dbReference type="InterPro" id="IPR018163">
    <property type="entry name" value="Thr/Ala-tRNA-synth_IIc_edit"/>
</dbReference>
<dbReference type="PANTHER" id="PTHR43462">
    <property type="entry name" value="ALANYL-TRNA EDITING PROTEIN"/>
    <property type="match status" value="1"/>
</dbReference>
<comment type="caution">
    <text evidence="8">The sequence shown here is derived from an EMBL/GenBank/DDBJ whole genome shotgun (WGS) entry which is preliminary data.</text>
</comment>
<dbReference type="Gene3D" id="3.30.980.10">
    <property type="entry name" value="Threonyl-trna Synthetase, Chain A, domain 2"/>
    <property type="match status" value="1"/>
</dbReference>
<evidence type="ECO:0000313" key="8">
    <source>
        <dbReference type="EMBL" id="MCO6418643.1"/>
    </source>
</evidence>
<evidence type="ECO:0000256" key="6">
    <source>
        <dbReference type="ARBA" id="ARBA00032577"/>
    </source>
</evidence>
<accession>A0ABT1D9P0</accession>
<keyword evidence="9" id="KW-1185">Reference proteome</keyword>
<organism evidence="8 9">
    <name type="scientific">Siccirubricoccus soli</name>
    <dbReference type="NCBI Taxonomy" id="2899147"/>
    <lineage>
        <taxon>Bacteria</taxon>
        <taxon>Pseudomonadati</taxon>
        <taxon>Pseudomonadota</taxon>
        <taxon>Alphaproteobacteria</taxon>
        <taxon>Acetobacterales</taxon>
        <taxon>Roseomonadaceae</taxon>
        <taxon>Siccirubricoccus</taxon>
    </lineage>
</organism>
<dbReference type="Proteomes" id="UP001523392">
    <property type="component" value="Unassembled WGS sequence"/>
</dbReference>
<comment type="cofactor">
    <cofactor evidence="1">
        <name>Zn(2+)</name>
        <dbReference type="ChEBI" id="CHEBI:29105"/>
    </cofactor>
</comment>
<comment type="subcellular location">
    <subcellularLocation>
        <location evidence="2">Cytoplasm</location>
    </subcellularLocation>
</comment>
<dbReference type="InterPro" id="IPR009000">
    <property type="entry name" value="Transl_B-barrel_sf"/>
</dbReference>
<protein>
    <recommendedName>
        <fullName evidence="3">Alanine--tRNA ligase</fullName>
    </recommendedName>
    <alternativeName>
        <fullName evidence="6">Alanyl-tRNA synthetase</fullName>
    </alternativeName>
</protein>
<dbReference type="PANTHER" id="PTHR43462:SF1">
    <property type="entry name" value="ALANYL-TRNA EDITING PROTEIN AARSD1"/>
    <property type="match status" value="1"/>
</dbReference>
<sequence length="251" mass="26456">MSTDLLFREDAYLQEARAIVLAAGPEGVVLDRSPFYAQAGGQPGDAGVLRWADGELPILKAVKGPEDTVLHLPAEGATLPPVGAEVTAAIDWPLRHRHMRMHTALHLLCSLIPGAGVTGGQIGAERSRLDFDLATPPAKEALTEALNALIVADHAVGEQWISEAELDANPGLVRTLSVQPPRGAGRIRLVRIGDAAAPVDLQPCGGTHVRRTAEIGRVEVTKLENKGKQNRRVYLVIADGAASPGAQSVIG</sequence>
<dbReference type="RefSeq" id="WP_252955271.1">
    <property type="nucleotide sequence ID" value="NZ_JAFIRR010000146.1"/>
</dbReference>
<dbReference type="EMBL" id="JAFIRR010000146">
    <property type="protein sequence ID" value="MCO6418643.1"/>
    <property type="molecule type" value="Genomic_DNA"/>
</dbReference>
<dbReference type="SUPFAM" id="SSF50447">
    <property type="entry name" value="Translation proteins"/>
    <property type="match status" value="1"/>
</dbReference>
<evidence type="ECO:0000256" key="1">
    <source>
        <dbReference type="ARBA" id="ARBA00001947"/>
    </source>
</evidence>
<dbReference type="Pfam" id="PF07973">
    <property type="entry name" value="tRNA_SAD"/>
    <property type="match status" value="1"/>
</dbReference>
<dbReference type="PROSITE" id="PS50860">
    <property type="entry name" value="AA_TRNA_LIGASE_II_ALA"/>
    <property type="match status" value="1"/>
</dbReference>
<name>A0ABT1D9P0_9PROT</name>
<dbReference type="InterPro" id="IPR018165">
    <property type="entry name" value="Ala-tRNA-synth_IIc_core"/>
</dbReference>
<keyword evidence="5" id="KW-0862">Zinc</keyword>
<dbReference type="SUPFAM" id="SSF55186">
    <property type="entry name" value="ThrRS/AlaRS common domain"/>
    <property type="match status" value="1"/>
</dbReference>
<dbReference type="InterPro" id="IPR012947">
    <property type="entry name" value="tRNA_SAD"/>
</dbReference>
<evidence type="ECO:0000256" key="4">
    <source>
        <dbReference type="ARBA" id="ARBA00022723"/>
    </source>
</evidence>
<gene>
    <name evidence="8" type="ORF">JYK14_21150</name>
</gene>
<dbReference type="SMART" id="SM00863">
    <property type="entry name" value="tRNA_SAD"/>
    <property type="match status" value="1"/>
</dbReference>